<accession>A0A5S4FB48</accession>
<comment type="caution">
    <text evidence="1">The sequence shown here is derived from an EMBL/GenBank/DDBJ whole genome shotgun (WGS) entry which is preliminary data.</text>
</comment>
<proteinExistence type="predicted"/>
<dbReference type="AlphaFoldDB" id="A0A5S4FB48"/>
<organism evidence="1 2">
    <name type="scientific">Nonomuraea turkmeniaca</name>
    <dbReference type="NCBI Taxonomy" id="103838"/>
    <lineage>
        <taxon>Bacteria</taxon>
        <taxon>Bacillati</taxon>
        <taxon>Actinomycetota</taxon>
        <taxon>Actinomycetes</taxon>
        <taxon>Streptosporangiales</taxon>
        <taxon>Streptosporangiaceae</taxon>
        <taxon>Nonomuraea</taxon>
    </lineage>
</organism>
<dbReference type="Proteomes" id="UP000309128">
    <property type="component" value="Unassembled WGS sequence"/>
</dbReference>
<dbReference type="RefSeq" id="WP_138669279.1">
    <property type="nucleotide sequence ID" value="NZ_VCKY01000109.1"/>
</dbReference>
<reference evidence="1 2" key="1">
    <citation type="submission" date="2019-05" db="EMBL/GenBank/DDBJ databases">
        <title>Draft genome sequence of Nonomuraea turkmeniaca DSM 43926.</title>
        <authorList>
            <person name="Saricaoglu S."/>
            <person name="Isik K."/>
        </authorList>
    </citation>
    <scope>NUCLEOTIDE SEQUENCE [LARGE SCALE GENOMIC DNA]</scope>
    <source>
        <strain evidence="1 2">DSM 43926</strain>
    </source>
</reference>
<evidence type="ECO:0000313" key="2">
    <source>
        <dbReference type="Proteomes" id="UP000309128"/>
    </source>
</evidence>
<gene>
    <name evidence="1" type="ORF">ETD86_28720</name>
</gene>
<sequence length="259" mass="28948">MTKQTAWYKNGIRPDDALLEMRFALGYEKRGNEYHARIESIEGEIAGTSGRALISIADTLVETVSTVTARGQELADAWGGDAAKEAVRELGVLRKAVIELAAAVGTVGEGIRWFGEEVYPCFADASVGSLIEDPIWDHEFGGNNCDCSLLYANPLSWTGFDSATCIRQEHEYYYEHSDRWITHPRDAIPVVNREDLYSSELGPFVNETERQAIEDRRLDPLTAYKTAAARRQMDRLNGYLEELHGFLPAKAICHFPDDA</sequence>
<keyword evidence="2" id="KW-1185">Reference proteome</keyword>
<protein>
    <submittedName>
        <fullName evidence="1">Uncharacterized protein</fullName>
    </submittedName>
</protein>
<name>A0A5S4FB48_9ACTN</name>
<dbReference type="EMBL" id="VCKY01000109">
    <property type="protein sequence ID" value="TMR14404.1"/>
    <property type="molecule type" value="Genomic_DNA"/>
</dbReference>
<evidence type="ECO:0000313" key="1">
    <source>
        <dbReference type="EMBL" id="TMR14404.1"/>
    </source>
</evidence>